<dbReference type="PANTHER" id="PTHR47966">
    <property type="entry name" value="BETA-SITE APP-CLEAVING ENZYME, ISOFORM A-RELATED"/>
    <property type="match status" value="1"/>
</dbReference>
<dbReference type="InterPro" id="IPR001461">
    <property type="entry name" value="Aspartic_peptidase_A1"/>
</dbReference>
<evidence type="ECO:0000256" key="7">
    <source>
        <dbReference type="SAM" id="SignalP"/>
    </source>
</evidence>
<keyword evidence="3 6" id="KW-0064">Aspartyl protease</keyword>
<dbReference type="AlphaFoldDB" id="A0AA43QIY3"/>
<evidence type="ECO:0000256" key="4">
    <source>
        <dbReference type="ARBA" id="ARBA00022801"/>
    </source>
</evidence>
<keyword evidence="2 6" id="KW-0645">Protease</keyword>
<evidence type="ECO:0000259" key="8">
    <source>
        <dbReference type="PROSITE" id="PS51767"/>
    </source>
</evidence>
<sequence length="355" mass="35910">MRLQQHIGAVAALSGLAAATPIEVRDTHAAFSVPQSVPKPFVKSGPAALASLYGKYGKQAPAVVKAAAANNDGTVTASPESYDEEYLCPVSVGGQTLNLDFDTGSSDLWVFSSELAASSAAGHSVYTPGSSSSPLGGATWSISYGDGSGASGNVFLDTVTVGATTATGQAVEAAESVSAQFSEDTDNDGLLGLAFSSLNTVRPNAQKTFFDNVKGSLAAPVFTADLKKGSPGSYDFGYIDASKHTGSVTYVPVTTANGFWEFTSNGYAVGSSAFASSSIDAIADTGTTLLLLPAAVVRAYYAKVGGAVNNAMQGGYTFPCSATLPSLTLGIGSYKAVIPGSFINYAPISAAGTSE</sequence>
<comment type="similarity">
    <text evidence="1 6">Belongs to the peptidase A1 family.</text>
</comment>
<feature type="chain" id="PRO_5041327347" description="Peptidase A1 domain-containing protein" evidence="7">
    <location>
        <begin position="20"/>
        <end position="355"/>
    </location>
</feature>
<comment type="caution">
    <text evidence="9">The sequence shown here is derived from an EMBL/GenBank/DDBJ whole genome shotgun (WGS) entry which is preliminary data.</text>
</comment>
<dbReference type="PROSITE" id="PS51767">
    <property type="entry name" value="PEPTIDASE_A1"/>
    <property type="match status" value="1"/>
</dbReference>
<protein>
    <recommendedName>
        <fullName evidence="8">Peptidase A1 domain-containing protein</fullName>
    </recommendedName>
</protein>
<evidence type="ECO:0000256" key="5">
    <source>
        <dbReference type="PIRSR" id="PIRSR601461-1"/>
    </source>
</evidence>
<evidence type="ECO:0000256" key="2">
    <source>
        <dbReference type="ARBA" id="ARBA00022670"/>
    </source>
</evidence>
<feature type="active site" evidence="5">
    <location>
        <position position="102"/>
    </location>
</feature>
<evidence type="ECO:0000256" key="1">
    <source>
        <dbReference type="ARBA" id="ARBA00007447"/>
    </source>
</evidence>
<evidence type="ECO:0000313" key="9">
    <source>
        <dbReference type="EMBL" id="MDI1487371.1"/>
    </source>
</evidence>
<dbReference type="GO" id="GO:0004190">
    <property type="term" value="F:aspartic-type endopeptidase activity"/>
    <property type="evidence" value="ECO:0007669"/>
    <property type="project" value="UniProtKB-KW"/>
</dbReference>
<feature type="active site" evidence="5">
    <location>
        <position position="284"/>
    </location>
</feature>
<dbReference type="Pfam" id="PF00026">
    <property type="entry name" value="Asp"/>
    <property type="match status" value="1"/>
</dbReference>
<dbReference type="PRINTS" id="PR00792">
    <property type="entry name" value="PEPSIN"/>
</dbReference>
<dbReference type="GO" id="GO:0006508">
    <property type="term" value="P:proteolysis"/>
    <property type="evidence" value="ECO:0007669"/>
    <property type="project" value="UniProtKB-KW"/>
</dbReference>
<keyword evidence="7" id="KW-0732">Signal</keyword>
<dbReference type="Gene3D" id="2.40.70.10">
    <property type="entry name" value="Acid Proteases"/>
    <property type="match status" value="2"/>
</dbReference>
<dbReference type="InterPro" id="IPR034163">
    <property type="entry name" value="Aspergillopepsin-like_cat_dom"/>
</dbReference>
<dbReference type="SUPFAM" id="SSF50630">
    <property type="entry name" value="Acid proteases"/>
    <property type="match status" value="1"/>
</dbReference>
<accession>A0AA43QIY3</accession>
<dbReference type="InterPro" id="IPR033121">
    <property type="entry name" value="PEPTIDASE_A1"/>
</dbReference>
<evidence type="ECO:0000256" key="6">
    <source>
        <dbReference type="RuleBase" id="RU000454"/>
    </source>
</evidence>
<dbReference type="PANTHER" id="PTHR47966:SF2">
    <property type="entry name" value="ASPERGILLOPEPSIN-1-RELATED"/>
    <property type="match status" value="1"/>
</dbReference>
<dbReference type="EMBL" id="JAPUFD010000005">
    <property type="protein sequence ID" value="MDI1487371.1"/>
    <property type="molecule type" value="Genomic_DNA"/>
</dbReference>
<dbReference type="Proteomes" id="UP001161017">
    <property type="component" value="Unassembled WGS sequence"/>
</dbReference>
<evidence type="ECO:0000313" key="10">
    <source>
        <dbReference type="Proteomes" id="UP001161017"/>
    </source>
</evidence>
<keyword evidence="10" id="KW-1185">Reference proteome</keyword>
<proteinExistence type="inferred from homology"/>
<keyword evidence="4 6" id="KW-0378">Hydrolase</keyword>
<dbReference type="InterPro" id="IPR001969">
    <property type="entry name" value="Aspartic_peptidase_AS"/>
</dbReference>
<evidence type="ECO:0000256" key="3">
    <source>
        <dbReference type="ARBA" id="ARBA00022750"/>
    </source>
</evidence>
<reference evidence="9" key="1">
    <citation type="journal article" date="2023" name="Genome Biol. Evol.">
        <title>First Whole Genome Sequence and Flow Cytometry Genome Size Data for the Lichen-Forming Fungus Ramalina farinacea (Ascomycota).</title>
        <authorList>
            <person name="Llewellyn T."/>
            <person name="Mian S."/>
            <person name="Hill R."/>
            <person name="Leitch I.J."/>
            <person name="Gaya E."/>
        </authorList>
    </citation>
    <scope>NUCLEOTIDE SEQUENCE</scope>
    <source>
        <strain evidence="9">LIQ254RAFAR</strain>
    </source>
</reference>
<feature type="signal peptide" evidence="7">
    <location>
        <begin position="1"/>
        <end position="19"/>
    </location>
</feature>
<dbReference type="InterPro" id="IPR021109">
    <property type="entry name" value="Peptidase_aspartic_dom_sf"/>
</dbReference>
<feature type="domain" description="Peptidase A1" evidence="8">
    <location>
        <begin position="86"/>
        <end position="355"/>
    </location>
</feature>
<dbReference type="CDD" id="cd06097">
    <property type="entry name" value="Aspergillopepsin_like"/>
    <property type="match status" value="1"/>
</dbReference>
<organism evidence="9 10">
    <name type="scientific">Ramalina farinacea</name>
    <dbReference type="NCBI Taxonomy" id="258253"/>
    <lineage>
        <taxon>Eukaryota</taxon>
        <taxon>Fungi</taxon>
        <taxon>Dikarya</taxon>
        <taxon>Ascomycota</taxon>
        <taxon>Pezizomycotina</taxon>
        <taxon>Lecanoromycetes</taxon>
        <taxon>OSLEUM clade</taxon>
        <taxon>Lecanoromycetidae</taxon>
        <taxon>Lecanorales</taxon>
        <taxon>Lecanorineae</taxon>
        <taxon>Ramalinaceae</taxon>
        <taxon>Ramalina</taxon>
    </lineage>
</organism>
<dbReference type="FunFam" id="2.40.70.10:FF:000026">
    <property type="entry name" value="Endothiapepsin"/>
    <property type="match status" value="1"/>
</dbReference>
<name>A0AA43QIY3_9LECA</name>
<gene>
    <name evidence="9" type="ORF">OHK93_006640</name>
</gene>
<dbReference type="PROSITE" id="PS00141">
    <property type="entry name" value="ASP_PROTEASE"/>
    <property type="match status" value="2"/>
</dbReference>